<dbReference type="EMBL" id="AP024597">
    <property type="protein sequence ID" value="BCU71379.1"/>
    <property type="molecule type" value="Genomic_DNA"/>
</dbReference>
<evidence type="ECO:0000313" key="1">
    <source>
        <dbReference type="EMBL" id="BCU71379.1"/>
    </source>
</evidence>
<protein>
    <recommendedName>
        <fullName evidence="3">Dihydroorotate dehydrogenase electron transfer subunit iron-sulphur cluster binding domain-containing protein</fullName>
    </recommendedName>
</protein>
<evidence type="ECO:0008006" key="3">
    <source>
        <dbReference type="Google" id="ProtNLM"/>
    </source>
</evidence>
<evidence type="ECO:0000313" key="2">
    <source>
        <dbReference type="Proteomes" id="UP000825123"/>
    </source>
</evidence>
<keyword evidence="2" id="KW-1185">Reference proteome</keyword>
<dbReference type="RefSeq" id="WP_221288102.1">
    <property type="nucleotide sequence ID" value="NZ_AP024597.1"/>
</dbReference>
<dbReference type="KEGG" id="csty:KN1_26760"/>
<accession>A0A8D5UA01</accession>
<dbReference type="AlphaFoldDB" id="A0A8D5UA01"/>
<dbReference type="GeneID" id="66164400"/>
<name>A0A8D5UA01_9CREN</name>
<gene>
    <name evidence="1" type="ORF">KN1_26760</name>
</gene>
<organism evidence="1 2">
    <name type="scientific">Stygiolobus caldivivus</name>
    <dbReference type="NCBI Taxonomy" id="2824673"/>
    <lineage>
        <taxon>Archaea</taxon>
        <taxon>Thermoproteota</taxon>
        <taxon>Thermoprotei</taxon>
        <taxon>Sulfolobales</taxon>
        <taxon>Sulfolobaceae</taxon>
        <taxon>Stygiolobus</taxon>
    </lineage>
</organism>
<reference evidence="1 2" key="1">
    <citation type="submission" date="2021-04" db="EMBL/GenBank/DDBJ databases">
        <title>Complete genome sequence of Stygiolobus sp. KN-1.</title>
        <authorList>
            <person name="Nakamura K."/>
            <person name="Sakai H."/>
            <person name="Kurosawa N."/>
        </authorList>
    </citation>
    <scope>NUCLEOTIDE SEQUENCE [LARGE SCALE GENOMIC DNA]</scope>
    <source>
        <strain evidence="1 2">KN-1</strain>
    </source>
</reference>
<dbReference type="Proteomes" id="UP000825123">
    <property type="component" value="Chromosome"/>
</dbReference>
<proteinExistence type="predicted"/>
<sequence length="209" mass="23642">MPFGELTYSQLVSVHFDHAYGVNNVILKYPYKPGLGQYISLVFPSETEIPLTVGDYEEDTRNLSLYIESERIISKLTGKKYVLVKGPLGRPITITNIKTVLGVIKNKFNFLDLRYILKELRKRGITVRVACLDGCNIEGFENVRKLDDNYDLIIASVPESEITSLPKKALVYVRWVKMNCNLGVCGECNYKGLLPCIEGPFVEVKELVD</sequence>